<protein>
    <submittedName>
        <fullName evidence="1">Uncharacterized protein</fullName>
    </submittedName>
</protein>
<dbReference type="GO" id="GO:0031146">
    <property type="term" value="P:SCF-dependent proteasomal ubiquitin-dependent protein catabolic process"/>
    <property type="evidence" value="ECO:0007669"/>
    <property type="project" value="TreeGrafter"/>
</dbReference>
<dbReference type="Proteomes" id="UP001142489">
    <property type="component" value="Unassembled WGS sequence"/>
</dbReference>
<keyword evidence="2" id="KW-1185">Reference proteome</keyword>
<accession>A0A9Q0XN54</accession>
<dbReference type="Gene3D" id="3.80.10.10">
    <property type="entry name" value="Ribonuclease Inhibitor"/>
    <property type="match status" value="1"/>
</dbReference>
<organism evidence="1 2">
    <name type="scientific">Phrynocephalus forsythii</name>
    <dbReference type="NCBI Taxonomy" id="171643"/>
    <lineage>
        <taxon>Eukaryota</taxon>
        <taxon>Metazoa</taxon>
        <taxon>Chordata</taxon>
        <taxon>Craniata</taxon>
        <taxon>Vertebrata</taxon>
        <taxon>Euteleostomi</taxon>
        <taxon>Lepidosauria</taxon>
        <taxon>Squamata</taxon>
        <taxon>Bifurcata</taxon>
        <taxon>Unidentata</taxon>
        <taxon>Episquamata</taxon>
        <taxon>Toxicofera</taxon>
        <taxon>Iguania</taxon>
        <taxon>Acrodonta</taxon>
        <taxon>Agamidae</taxon>
        <taxon>Agaminae</taxon>
        <taxon>Phrynocephalus</taxon>
    </lineage>
</organism>
<evidence type="ECO:0000313" key="2">
    <source>
        <dbReference type="Proteomes" id="UP001142489"/>
    </source>
</evidence>
<name>A0A9Q0XN54_9SAUR</name>
<proteinExistence type="predicted"/>
<dbReference type="AlphaFoldDB" id="A0A9Q0XN54"/>
<dbReference type="InterPro" id="IPR032675">
    <property type="entry name" value="LRR_dom_sf"/>
</dbReference>
<dbReference type="PANTHER" id="PTHR13318:SF247">
    <property type="entry name" value="GH16156P"/>
    <property type="match status" value="1"/>
</dbReference>
<reference evidence="1" key="1">
    <citation type="journal article" date="2023" name="DNA Res.">
        <title>Chromosome-level genome assembly of Phrynocephalus forsythii using third-generation DNA sequencing and Hi-C analysis.</title>
        <authorList>
            <person name="Qi Y."/>
            <person name="Zhao W."/>
            <person name="Zhao Y."/>
            <person name="Niu C."/>
            <person name="Cao S."/>
            <person name="Zhang Y."/>
        </authorList>
    </citation>
    <scope>NUCLEOTIDE SEQUENCE</scope>
    <source>
        <tissue evidence="1">Muscle</tissue>
    </source>
</reference>
<comment type="caution">
    <text evidence="1">The sequence shown here is derived from an EMBL/GenBank/DDBJ whole genome shotgun (WGS) entry which is preliminary data.</text>
</comment>
<gene>
    <name evidence="1" type="ORF">JRQ81_003499</name>
</gene>
<dbReference type="OrthoDB" id="9031206at2759"/>
<dbReference type="EMBL" id="JAPFRF010000011">
    <property type="protein sequence ID" value="KAJ7317337.1"/>
    <property type="molecule type" value="Genomic_DNA"/>
</dbReference>
<sequence length="524" mass="59474">MPQRNSAPSLERLCLETVAENLERVWDKDLMDNHLAESFVPQLIHIRWQNRSLTSAVLDTLLVPHLMTLKLNFCPELVQEDLLQTIAVRCKKLTLLDLFGCNKVPAGRLVELVKALPCLTQLDLSRTKCNARVLSAVASSCQRLRELAVVECSSLSPTSLLYLAYNPVVGSFTGLGLQKLLAEGLEYDVKTQEHIWVVAFVLLAMPTLRFLDHDFLTEAVCLIYHQQFDVAQLPPGFPSLREVAQGRVATPTNGGPLRPTLALQYMDNISESNLLEVCSLCPNLVRVVMDPGDSHMWARWSLSWHSLSHLTVTCNRKEQDLRELLTVTGNLGAQLLYLCIRGFTLKDLFLFRTLLSHCGNLHEFKASFIFLGKEELDRQPDGKAMDWEVHLSPLEFLQLSDFSLEYSEETPIPFKHAMALRECLVSVMKHSPLLQNLDLVHLPFSMDDVFQEVLSSPGRTLCHLSTLMFDHVQMSMDTVDLLLSSENHIFYICLEKCLDIDLHKYSKVCERVKREGLNLQIHLE</sequence>
<dbReference type="PANTHER" id="PTHR13318">
    <property type="entry name" value="PARTNER OF PAIRED, ISOFORM B-RELATED"/>
    <property type="match status" value="1"/>
</dbReference>
<dbReference type="SUPFAM" id="SSF52047">
    <property type="entry name" value="RNI-like"/>
    <property type="match status" value="1"/>
</dbReference>
<evidence type="ECO:0000313" key="1">
    <source>
        <dbReference type="EMBL" id="KAJ7317337.1"/>
    </source>
</evidence>
<dbReference type="GO" id="GO:0019005">
    <property type="term" value="C:SCF ubiquitin ligase complex"/>
    <property type="evidence" value="ECO:0007669"/>
    <property type="project" value="TreeGrafter"/>
</dbReference>